<accession>A0A409WRY8</accession>
<dbReference type="EMBL" id="NHYD01003273">
    <property type="protein sequence ID" value="PPQ81239.1"/>
    <property type="molecule type" value="Genomic_DNA"/>
</dbReference>
<name>A0A409WRY8_PSICY</name>
<dbReference type="GO" id="GO:0003743">
    <property type="term" value="F:translation initiation factor activity"/>
    <property type="evidence" value="ECO:0007669"/>
    <property type="project" value="InterPro"/>
</dbReference>
<feature type="domain" description="SUI1" evidence="3">
    <location>
        <begin position="69"/>
        <end position="134"/>
    </location>
</feature>
<dbReference type="InterPro" id="IPR001950">
    <property type="entry name" value="SUI1"/>
</dbReference>
<keyword evidence="5" id="KW-1185">Reference proteome</keyword>
<dbReference type="Proteomes" id="UP000283269">
    <property type="component" value="Unassembled WGS sequence"/>
</dbReference>
<dbReference type="Pfam" id="PF01253">
    <property type="entry name" value="SUI1"/>
    <property type="match status" value="1"/>
</dbReference>
<proteinExistence type="inferred from homology"/>
<dbReference type="InParanoid" id="A0A409WRY8"/>
<comment type="similarity">
    <text evidence="1">Belongs to the SUI1 family.</text>
</comment>
<dbReference type="FunCoup" id="A0A409WRY8">
    <property type="interactions" value="240"/>
</dbReference>
<dbReference type="SUPFAM" id="SSF55159">
    <property type="entry name" value="eIF1-like"/>
    <property type="match status" value="1"/>
</dbReference>
<dbReference type="OrthoDB" id="10248435at2759"/>
<evidence type="ECO:0000256" key="2">
    <source>
        <dbReference type="ARBA" id="ARBA00022917"/>
    </source>
</evidence>
<keyword evidence="2" id="KW-0648">Protein biosynthesis</keyword>
<dbReference type="AlphaFoldDB" id="A0A409WRY8"/>
<evidence type="ECO:0000256" key="1">
    <source>
        <dbReference type="ARBA" id="ARBA00005422"/>
    </source>
</evidence>
<sequence length="145" mass="16174">MTDTLGNCRNGFRYPLLVSYPHLRSNKPTFRHLSIHRMSVQNLNSYDPFADEGDPLGDSADVGSTADYIHIRIQQRNGRKTLTTLQGLPKRAFASPLPEFACNGTLVDDEKMGQVIQLQGDQRAKISAFLVENGLEKSTIKVHGF</sequence>
<organism evidence="4 5">
    <name type="scientific">Psilocybe cyanescens</name>
    <dbReference type="NCBI Taxonomy" id="93625"/>
    <lineage>
        <taxon>Eukaryota</taxon>
        <taxon>Fungi</taxon>
        <taxon>Dikarya</taxon>
        <taxon>Basidiomycota</taxon>
        <taxon>Agaricomycotina</taxon>
        <taxon>Agaricomycetes</taxon>
        <taxon>Agaricomycetidae</taxon>
        <taxon>Agaricales</taxon>
        <taxon>Agaricineae</taxon>
        <taxon>Strophariaceae</taxon>
        <taxon>Psilocybe</taxon>
    </lineage>
</organism>
<gene>
    <name evidence="4" type="ORF">CVT25_015763</name>
</gene>
<protein>
    <recommendedName>
        <fullName evidence="3">SUI1 domain-containing protein</fullName>
    </recommendedName>
</protein>
<dbReference type="Gene3D" id="3.30.780.10">
    <property type="entry name" value="SUI1-like domain"/>
    <property type="match status" value="1"/>
</dbReference>
<dbReference type="PANTHER" id="PTHR10388">
    <property type="entry name" value="EUKARYOTIC TRANSLATION INITIATION FACTOR SUI1"/>
    <property type="match status" value="1"/>
</dbReference>
<evidence type="ECO:0000313" key="4">
    <source>
        <dbReference type="EMBL" id="PPQ81239.1"/>
    </source>
</evidence>
<dbReference type="STRING" id="93625.A0A409WRY8"/>
<dbReference type="PROSITE" id="PS50296">
    <property type="entry name" value="SUI1"/>
    <property type="match status" value="1"/>
</dbReference>
<reference evidence="4 5" key="1">
    <citation type="journal article" date="2018" name="Evol. Lett.">
        <title>Horizontal gene cluster transfer increased hallucinogenic mushroom diversity.</title>
        <authorList>
            <person name="Reynolds H.T."/>
            <person name="Vijayakumar V."/>
            <person name="Gluck-Thaler E."/>
            <person name="Korotkin H.B."/>
            <person name="Matheny P.B."/>
            <person name="Slot J.C."/>
        </authorList>
    </citation>
    <scope>NUCLEOTIDE SEQUENCE [LARGE SCALE GENOMIC DNA]</scope>
    <source>
        <strain evidence="4 5">2631</strain>
    </source>
</reference>
<dbReference type="InterPro" id="IPR005874">
    <property type="entry name" value="SUI1_euk"/>
</dbReference>
<dbReference type="InterPro" id="IPR036877">
    <property type="entry name" value="SUI1_dom_sf"/>
</dbReference>
<comment type="caution">
    <text evidence="4">The sequence shown here is derived from an EMBL/GenBank/DDBJ whole genome shotgun (WGS) entry which is preliminary data.</text>
</comment>
<evidence type="ECO:0000259" key="3">
    <source>
        <dbReference type="PROSITE" id="PS50296"/>
    </source>
</evidence>
<evidence type="ECO:0000313" key="5">
    <source>
        <dbReference type="Proteomes" id="UP000283269"/>
    </source>
</evidence>
<dbReference type="CDD" id="cd11566">
    <property type="entry name" value="eIF1_SUI1"/>
    <property type="match status" value="1"/>
</dbReference>